<gene>
    <name evidence="1" type="ORF">GUK36_06750</name>
</gene>
<protein>
    <submittedName>
        <fullName evidence="1">Uncharacterized protein</fullName>
    </submittedName>
</protein>
<reference evidence="1 2" key="1">
    <citation type="submission" date="2020-01" db="EMBL/GenBank/DDBJ databases">
        <title>Rhizobium genotypes associated with high levels of biological nitrogen fixation by grain legumes in a temperate-maritime cropping system.</title>
        <authorList>
            <person name="Maluk M."/>
            <person name="Francesc Ferrando Molina F."/>
            <person name="Lopez Del Egido L."/>
            <person name="Lafos M."/>
            <person name="Langarica-Fuentes A."/>
            <person name="Gebre Yohannes G."/>
            <person name="Young M.W."/>
            <person name="Martin P."/>
            <person name="Gantlett R."/>
            <person name="Kenicer G."/>
            <person name="Hawes C."/>
            <person name="Begg G.S."/>
            <person name="Quilliam R.S."/>
            <person name="Squire G.R."/>
            <person name="Poole P.S."/>
            <person name="Young P.W."/>
            <person name="Iannetta P.M."/>
            <person name="James E.K."/>
        </authorList>
    </citation>
    <scope>NUCLEOTIDE SEQUENCE [LARGE SCALE GENOMIC DNA]</scope>
    <source>
        <strain evidence="1 2">JHI944</strain>
    </source>
</reference>
<name>A0A6P0D8F4_RHILE</name>
<dbReference type="AlphaFoldDB" id="A0A6P0D8F4"/>
<organism evidence="1 2">
    <name type="scientific">Rhizobium leguminosarum</name>
    <dbReference type="NCBI Taxonomy" id="384"/>
    <lineage>
        <taxon>Bacteria</taxon>
        <taxon>Pseudomonadati</taxon>
        <taxon>Pseudomonadota</taxon>
        <taxon>Alphaproteobacteria</taxon>
        <taxon>Hyphomicrobiales</taxon>
        <taxon>Rhizobiaceae</taxon>
        <taxon>Rhizobium/Agrobacterium group</taxon>
        <taxon>Rhizobium</taxon>
    </lineage>
</organism>
<evidence type="ECO:0000313" key="2">
    <source>
        <dbReference type="Proteomes" id="UP000471409"/>
    </source>
</evidence>
<evidence type="ECO:0000313" key="1">
    <source>
        <dbReference type="EMBL" id="NEK49124.1"/>
    </source>
</evidence>
<comment type="caution">
    <text evidence="1">The sequence shown here is derived from an EMBL/GenBank/DDBJ whole genome shotgun (WGS) entry which is preliminary data.</text>
</comment>
<proteinExistence type="predicted"/>
<accession>A0A6P0D8F4</accession>
<dbReference type="RefSeq" id="WP_155256922.1">
    <property type="nucleotide sequence ID" value="NZ_CP121635.1"/>
</dbReference>
<sequence length="95" mass="10601">MNSSIIMFSNMFSDIYFYKHCKRQSLLQCDKCGATWADIFGSRSFRPISKNSLASVPMQRHLASLRHGSHGMDCAPLLFSPERIKLGLASAGPFS</sequence>
<dbReference type="Proteomes" id="UP000471409">
    <property type="component" value="Unassembled WGS sequence"/>
</dbReference>
<dbReference type="EMBL" id="WXXP01000003">
    <property type="protein sequence ID" value="NEK49124.1"/>
    <property type="molecule type" value="Genomic_DNA"/>
</dbReference>